<dbReference type="Proteomes" id="UP000740883">
    <property type="component" value="Unassembled WGS sequence"/>
</dbReference>
<protein>
    <submittedName>
        <fullName evidence="1">Uncharacterized protein</fullName>
    </submittedName>
</protein>
<comment type="caution">
    <text evidence="1">The sequence shown here is derived from an EMBL/GenBank/DDBJ whole genome shotgun (WGS) entry which is preliminary data.</text>
</comment>
<dbReference type="EMBL" id="SBJO01000624">
    <property type="protein sequence ID" value="KAF9758294.1"/>
    <property type="molecule type" value="Genomic_DNA"/>
</dbReference>
<keyword evidence="2" id="KW-1185">Reference proteome</keyword>
<dbReference type="AlphaFoldDB" id="A0A9P6GWR1"/>
<gene>
    <name evidence="1" type="ORF">NGRA_3155</name>
</gene>
<proteinExistence type="predicted"/>
<evidence type="ECO:0000313" key="2">
    <source>
        <dbReference type="Proteomes" id="UP000740883"/>
    </source>
</evidence>
<reference evidence="1 2" key="1">
    <citation type="journal article" date="2020" name="Genome Biol. Evol.">
        <title>Comparative genomics of strictly vertically transmitted, feminizing microsporidia endosymbionts of amphipod crustaceans.</title>
        <authorList>
            <person name="Cormier A."/>
            <person name="Chebbi M.A."/>
            <person name="Giraud I."/>
            <person name="Wattier R."/>
            <person name="Teixeira M."/>
            <person name="Gilbert C."/>
            <person name="Rigaud T."/>
            <person name="Cordaux R."/>
        </authorList>
    </citation>
    <scope>NUCLEOTIDE SEQUENCE [LARGE SCALE GENOMIC DNA]</scope>
    <source>
        <strain evidence="1 2">Ou3-Ou53</strain>
    </source>
</reference>
<evidence type="ECO:0000313" key="1">
    <source>
        <dbReference type="EMBL" id="KAF9758294.1"/>
    </source>
</evidence>
<name>A0A9P6GWR1_9MICR</name>
<organism evidence="1 2">
    <name type="scientific">Nosema granulosis</name>
    <dbReference type="NCBI Taxonomy" id="83296"/>
    <lineage>
        <taxon>Eukaryota</taxon>
        <taxon>Fungi</taxon>
        <taxon>Fungi incertae sedis</taxon>
        <taxon>Microsporidia</taxon>
        <taxon>Nosematidae</taxon>
        <taxon>Nosema</taxon>
    </lineage>
</organism>
<accession>A0A9P6GWR1</accession>
<sequence>MKIHIAMHVVLEGEEDVQVVLVTQERCVKTVLMVNVVLEVEEIVLMVNVVLEVEETVLMVNVVLEVEEIVLMVNVVLEVEETVLMINVVLEVEETVLMINVVLEVEETVLMINAVSKIQRRVKRTVDPFQMDLVYSKLKMNQVMKVNPPVLMIKNTKSNMTSK</sequence>